<dbReference type="OrthoDB" id="2960956at2"/>
<dbReference type="RefSeq" id="WP_153729722.1">
    <property type="nucleotide sequence ID" value="NZ_WJNH01000012.1"/>
</dbReference>
<evidence type="ECO:0000313" key="1">
    <source>
        <dbReference type="EMBL" id="MRG87836.1"/>
    </source>
</evidence>
<keyword evidence="2" id="KW-1185">Reference proteome</keyword>
<protein>
    <submittedName>
        <fullName evidence="1">Uncharacterized protein</fullName>
    </submittedName>
</protein>
<accession>A0A6G1XAA8</accession>
<organism evidence="1 2">
    <name type="scientific">Salinibacillus xinjiangensis</name>
    <dbReference type="NCBI Taxonomy" id="1229268"/>
    <lineage>
        <taxon>Bacteria</taxon>
        <taxon>Bacillati</taxon>
        <taxon>Bacillota</taxon>
        <taxon>Bacilli</taxon>
        <taxon>Bacillales</taxon>
        <taxon>Bacillaceae</taxon>
        <taxon>Salinibacillus</taxon>
    </lineage>
</organism>
<dbReference type="EMBL" id="WJNH01000012">
    <property type="protein sequence ID" value="MRG87836.1"/>
    <property type="molecule type" value="Genomic_DNA"/>
</dbReference>
<dbReference type="Proteomes" id="UP000480185">
    <property type="component" value="Unassembled WGS sequence"/>
</dbReference>
<gene>
    <name evidence="1" type="ORF">GH754_16350</name>
</gene>
<comment type="caution">
    <text evidence="1">The sequence shown here is derived from an EMBL/GenBank/DDBJ whole genome shotgun (WGS) entry which is preliminary data.</text>
</comment>
<dbReference type="AlphaFoldDB" id="A0A6G1XAA8"/>
<evidence type="ECO:0000313" key="2">
    <source>
        <dbReference type="Proteomes" id="UP000480185"/>
    </source>
</evidence>
<sequence>MAAIDRPQQRPNLKKTIHHILAHYEGKEPAVSGYIQGLASYNTWIQAIQEEKLDSIGHAYQVALMKEAREHALCFLQDIHNFESEKEVRSAVASFQQVDHFYGELYPRFPYGFKDIQLNVRDHAVPLLKQIQQAEAQGTHHLKKFLKKSF</sequence>
<reference evidence="1 2" key="1">
    <citation type="submission" date="2019-11" db="EMBL/GenBank/DDBJ databases">
        <authorList>
            <person name="Li J."/>
        </authorList>
    </citation>
    <scope>NUCLEOTIDE SEQUENCE [LARGE SCALE GENOMIC DNA]</scope>
    <source>
        <strain evidence="1 2">J4</strain>
    </source>
</reference>
<proteinExistence type="predicted"/>
<name>A0A6G1XAA8_9BACI</name>